<gene>
    <name evidence="1" type="ORF">H9J30_10520</name>
</gene>
<keyword evidence="2" id="KW-1185">Reference proteome</keyword>
<evidence type="ECO:0000313" key="1">
    <source>
        <dbReference type="EMBL" id="MCG9964346.1"/>
    </source>
</evidence>
<protein>
    <recommendedName>
        <fullName evidence="3">SMI1/KNR4 family protein</fullName>
    </recommendedName>
</protein>
<dbReference type="RefSeq" id="WP_240130995.1">
    <property type="nucleotide sequence ID" value="NZ_JACSDI010000006.1"/>
</dbReference>
<reference evidence="1 2" key="1">
    <citation type="submission" date="2020-08" db="EMBL/GenBank/DDBJ databases">
        <title>Whole genome sequence of Shewanella sp strain PS-2.</title>
        <authorList>
            <person name="Das S.K."/>
        </authorList>
    </citation>
    <scope>NUCLEOTIDE SEQUENCE [LARGE SCALE GENOMIC DNA]</scope>
    <source>
        <strain evidence="1 2">PS-2</strain>
    </source>
</reference>
<dbReference type="Proteomes" id="UP000829384">
    <property type="component" value="Unassembled WGS sequence"/>
</dbReference>
<proteinExistence type="predicted"/>
<organism evidence="1 2">
    <name type="scientific">Shewanella cutis</name>
    <dbReference type="NCBI Taxonomy" id="2766780"/>
    <lineage>
        <taxon>Bacteria</taxon>
        <taxon>Pseudomonadati</taxon>
        <taxon>Pseudomonadota</taxon>
        <taxon>Gammaproteobacteria</taxon>
        <taxon>Alteromonadales</taxon>
        <taxon>Shewanellaceae</taxon>
        <taxon>Shewanella</taxon>
    </lineage>
</organism>
<accession>A0ABS9QVG6</accession>
<dbReference type="EMBL" id="JACSDI010000006">
    <property type="protein sequence ID" value="MCG9964346.1"/>
    <property type="molecule type" value="Genomic_DNA"/>
</dbReference>
<comment type="caution">
    <text evidence="1">The sequence shown here is derived from an EMBL/GenBank/DDBJ whole genome shotgun (WGS) entry which is preliminary data.</text>
</comment>
<evidence type="ECO:0000313" key="2">
    <source>
        <dbReference type="Proteomes" id="UP000829384"/>
    </source>
</evidence>
<name>A0ABS9QVG6_9GAMM</name>
<sequence length="226" mass="25942">MRTNKMLGSQCIKKTLMQLDSKAIPSIAELKLRAKALAMLDAIIAPDWEDRYYSYNQNWCAGEEMASMRNGSGDDWFILFFEFGAAIKGLDHESKIARNSILSEEVQRQLPKSFSTFYKEPAFGMDWLSFCYWCEPTKGSWKKVIHPDTTYSETPDGSLELLSLLYEPASSYQEFASWYYELEIPLELIEKIYSHHAITEQIVQVLNPELSIVLAKEFAAEIGYPT</sequence>
<evidence type="ECO:0008006" key="3">
    <source>
        <dbReference type="Google" id="ProtNLM"/>
    </source>
</evidence>